<evidence type="ECO:0000313" key="6">
    <source>
        <dbReference type="Proteomes" id="UP001501009"/>
    </source>
</evidence>
<dbReference type="InterPro" id="IPR018060">
    <property type="entry name" value="HTH_AraC"/>
</dbReference>
<dbReference type="SMART" id="SM00342">
    <property type="entry name" value="HTH_ARAC"/>
    <property type="match status" value="1"/>
</dbReference>
<dbReference type="InterPro" id="IPR003313">
    <property type="entry name" value="AraC-bd"/>
</dbReference>
<dbReference type="Pfam" id="PF02311">
    <property type="entry name" value="AraC_binding"/>
    <property type="match status" value="1"/>
</dbReference>
<dbReference type="Pfam" id="PF12833">
    <property type="entry name" value="HTH_18"/>
    <property type="match status" value="1"/>
</dbReference>
<dbReference type="SUPFAM" id="SSF51182">
    <property type="entry name" value="RmlC-like cupins"/>
    <property type="match status" value="1"/>
</dbReference>
<comment type="caution">
    <text evidence="5">The sequence shown here is derived from an EMBL/GenBank/DDBJ whole genome shotgun (WGS) entry which is preliminary data.</text>
</comment>
<keyword evidence="1" id="KW-0805">Transcription regulation</keyword>
<keyword evidence="3" id="KW-0804">Transcription</keyword>
<organism evidence="5 6">
    <name type="scientific">Streptomyces coacervatus</name>
    <dbReference type="NCBI Taxonomy" id="647381"/>
    <lineage>
        <taxon>Bacteria</taxon>
        <taxon>Bacillati</taxon>
        <taxon>Actinomycetota</taxon>
        <taxon>Actinomycetes</taxon>
        <taxon>Kitasatosporales</taxon>
        <taxon>Streptomycetaceae</taxon>
        <taxon>Streptomyces</taxon>
    </lineage>
</organism>
<evidence type="ECO:0000313" key="5">
    <source>
        <dbReference type="EMBL" id="GAA3808042.1"/>
    </source>
</evidence>
<evidence type="ECO:0000259" key="4">
    <source>
        <dbReference type="PROSITE" id="PS01124"/>
    </source>
</evidence>
<dbReference type="Gene3D" id="2.60.120.10">
    <property type="entry name" value="Jelly Rolls"/>
    <property type="match status" value="1"/>
</dbReference>
<dbReference type="PANTHER" id="PTHR11019">
    <property type="entry name" value="HTH-TYPE TRANSCRIPTIONAL REGULATOR NIMR"/>
    <property type="match status" value="1"/>
</dbReference>
<dbReference type="EMBL" id="BAABDE010000020">
    <property type="protein sequence ID" value="GAA3808042.1"/>
    <property type="molecule type" value="Genomic_DNA"/>
</dbReference>
<proteinExistence type="predicted"/>
<evidence type="ECO:0000256" key="2">
    <source>
        <dbReference type="ARBA" id="ARBA00023125"/>
    </source>
</evidence>
<keyword evidence="2" id="KW-0238">DNA-binding</keyword>
<name>A0ABP7I091_9ACTN</name>
<evidence type="ECO:0000256" key="3">
    <source>
        <dbReference type="ARBA" id="ARBA00023163"/>
    </source>
</evidence>
<gene>
    <name evidence="5" type="ORF">GCM10022403_047770</name>
</gene>
<dbReference type="InterPro" id="IPR014710">
    <property type="entry name" value="RmlC-like_jellyroll"/>
</dbReference>
<dbReference type="PROSITE" id="PS01124">
    <property type="entry name" value="HTH_ARAC_FAMILY_2"/>
    <property type="match status" value="1"/>
</dbReference>
<protein>
    <submittedName>
        <fullName evidence="5">Helix-turn-helix transcriptional regulator</fullName>
    </submittedName>
</protein>
<reference evidence="6" key="1">
    <citation type="journal article" date="2019" name="Int. J. Syst. Evol. Microbiol.">
        <title>The Global Catalogue of Microorganisms (GCM) 10K type strain sequencing project: providing services to taxonomists for standard genome sequencing and annotation.</title>
        <authorList>
            <consortium name="The Broad Institute Genomics Platform"/>
            <consortium name="The Broad Institute Genome Sequencing Center for Infectious Disease"/>
            <person name="Wu L."/>
            <person name="Ma J."/>
        </authorList>
    </citation>
    <scope>NUCLEOTIDE SEQUENCE [LARGE SCALE GENOMIC DNA]</scope>
    <source>
        <strain evidence="6">JCM 17138</strain>
    </source>
</reference>
<dbReference type="Proteomes" id="UP001501009">
    <property type="component" value="Unassembled WGS sequence"/>
</dbReference>
<evidence type="ECO:0000256" key="1">
    <source>
        <dbReference type="ARBA" id="ARBA00023015"/>
    </source>
</evidence>
<dbReference type="RefSeq" id="WP_275772562.1">
    <property type="nucleotide sequence ID" value="NZ_BAABDE010000020.1"/>
</dbReference>
<dbReference type="PANTHER" id="PTHR11019:SF159">
    <property type="entry name" value="TRANSCRIPTIONAL REGULATOR-RELATED"/>
    <property type="match status" value="1"/>
</dbReference>
<keyword evidence="6" id="KW-1185">Reference proteome</keyword>
<dbReference type="InterPro" id="IPR011051">
    <property type="entry name" value="RmlC_Cupin_sf"/>
</dbReference>
<dbReference type="SUPFAM" id="SSF46689">
    <property type="entry name" value="Homeodomain-like"/>
    <property type="match status" value="1"/>
</dbReference>
<dbReference type="Gene3D" id="1.10.10.60">
    <property type="entry name" value="Homeodomain-like"/>
    <property type="match status" value="1"/>
</dbReference>
<dbReference type="InterPro" id="IPR009057">
    <property type="entry name" value="Homeodomain-like_sf"/>
</dbReference>
<feature type="domain" description="HTH araC/xylS-type" evidence="4">
    <location>
        <begin position="154"/>
        <end position="254"/>
    </location>
</feature>
<accession>A0ABP7I091</accession>
<dbReference type="CDD" id="cd06124">
    <property type="entry name" value="cupin_NimR-like_N"/>
    <property type="match status" value="1"/>
</dbReference>
<sequence>MRNIPVAELDGLNRAVLAIGTDYPEDHLLIWHEHRRAQVLYAATGVMQVETDDGNWTIPTARAVLIPPMTRHQVTMTGVSTRSLYIEPAAVPWFPARCQAVDVSALLRALILTAVDMEPCYPEHSRDAAVAALILHELKTLTPLPLDLPLPSEPRLRSLCEEFLQKPGIHDPPARWCAALNISERTLARLFRSGTGLSFSQWRGRACILHSLQHLAAGLPVTRIAALLGYDNPAAYTAAFKKLLGRPPTAHKPQRTP</sequence>